<dbReference type="GO" id="GO:0016740">
    <property type="term" value="F:transferase activity"/>
    <property type="evidence" value="ECO:0007669"/>
    <property type="project" value="UniProtKB-KW"/>
</dbReference>
<dbReference type="EMBL" id="QMDY01000005">
    <property type="protein sequence ID" value="KAB7517428.1"/>
    <property type="molecule type" value="Genomic_DNA"/>
</dbReference>
<keyword evidence="4" id="KW-1185">Reference proteome</keyword>
<gene>
    <name evidence="1" type="ORF">DM867_10735</name>
    <name evidence="2" type="ORF">DP108_10480</name>
</gene>
<name>A0A5N5UFG0_9EURY</name>
<evidence type="ECO:0000313" key="3">
    <source>
        <dbReference type="Proteomes" id="UP000326207"/>
    </source>
</evidence>
<evidence type="ECO:0000313" key="1">
    <source>
        <dbReference type="EMBL" id="KAB7513445.1"/>
    </source>
</evidence>
<accession>A0A5N5U4J7</accession>
<protein>
    <submittedName>
        <fullName evidence="2">GNAT family acetyltransferase</fullName>
    </submittedName>
</protein>
<keyword evidence="2" id="KW-0808">Transferase</keyword>
<proteinExistence type="predicted"/>
<evidence type="ECO:0000313" key="2">
    <source>
        <dbReference type="EMBL" id="KAB7517428.1"/>
    </source>
</evidence>
<evidence type="ECO:0000313" key="4">
    <source>
        <dbReference type="Proteomes" id="UP000326865"/>
    </source>
</evidence>
<dbReference type="Proteomes" id="UP000326865">
    <property type="component" value="Unassembled WGS sequence"/>
</dbReference>
<dbReference type="Proteomes" id="UP000326207">
    <property type="component" value="Unassembled WGS sequence"/>
</dbReference>
<organism evidence="2 3">
    <name type="scientific">Halosegnis rubeus</name>
    <dbReference type="NCBI Taxonomy" id="2212850"/>
    <lineage>
        <taxon>Archaea</taxon>
        <taxon>Methanobacteriati</taxon>
        <taxon>Methanobacteriota</taxon>
        <taxon>Stenosarchaea group</taxon>
        <taxon>Halobacteria</taxon>
        <taxon>Halobacteriales</taxon>
        <taxon>Natronomonadaceae</taxon>
        <taxon>Halosegnis</taxon>
    </lineage>
</organism>
<accession>A0A5N5UFG0</accession>
<dbReference type="Pfam" id="PF19133">
    <property type="entry name" value="DUF5816"/>
    <property type="match status" value="1"/>
</dbReference>
<comment type="caution">
    <text evidence="2">The sequence shown here is derived from an EMBL/GenBank/DDBJ whole genome shotgun (WGS) entry which is preliminary data.</text>
</comment>
<dbReference type="RefSeq" id="WP_152134234.1">
    <property type="nucleotide sequence ID" value="NZ_QKKZ01000004.1"/>
</dbReference>
<sequence length="83" mass="9362">MSNTTLDERGHEGETLYVSRHEAEKGADAPFFVVYVDDARERPWGYLCGNCDSLSTAMDSMGRVKCNDCGNFKRPDEWDAAHE</sequence>
<dbReference type="AlphaFoldDB" id="A0A5N5UFG0"/>
<dbReference type="EMBL" id="QKKZ01000004">
    <property type="protein sequence ID" value="KAB7513445.1"/>
    <property type="molecule type" value="Genomic_DNA"/>
</dbReference>
<reference evidence="3 4" key="1">
    <citation type="submission" date="2019-10" db="EMBL/GenBank/DDBJ databases">
        <title>Unraveling microbial dark matter from salterns through culturing: the case of the genus Halosegnis.</title>
        <authorList>
            <person name="Duran-Viseras A."/>
            <person name="Andrei A.-S."/>
            <person name="Vera-Gargallo B."/>
            <person name="Ghai R."/>
            <person name="Sanchez-Porro C."/>
            <person name="Ventosa A."/>
        </authorList>
    </citation>
    <scope>NUCLEOTIDE SEQUENCE [LARGE SCALE GENOMIC DNA]</scope>
    <source>
        <strain evidence="1 4">F18-79</strain>
        <strain evidence="2 3">F19-13</strain>
    </source>
</reference>
<dbReference type="InterPro" id="IPR043854">
    <property type="entry name" value="DUF5816"/>
</dbReference>